<sequence>MYLIDQDLARSYMDQRIAEADRASRARRLATARRWNRRAARASQRAARANSAVW</sequence>
<dbReference type="EMBL" id="JACIBU010000002">
    <property type="protein sequence ID" value="MBB3678633.1"/>
    <property type="molecule type" value="Genomic_DNA"/>
</dbReference>
<protein>
    <submittedName>
        <fullName evidence="1">Uncharacterized protein</fullName>
    </submittedName>
</protein>
<evidence type="ECO:0000313" key="2">
    <source>
        <dbReference type="Proteomes" id="UP000580718"/>
    </source>
</evidence>
<evidence type="ECO:0000313" key="1">
    <source>
        <dbReference type="EMBL" id="MBB3678633.1"/>
    </source>
</evidence>
<comment type="caution">
    <text evidence="1">The sequence shown here is derived from an EMBL/GenBank/DDBJ whole genome shotgun (WGS) entry which is preliminary data.</text>
</comment>
<accession>A0A839YFR6</accession>
<dbReference type="AlphaFoldDB" id="A0A839YFR6"/>
<reference evidence="1 2" key="1">
    <citation type="submission" date="2020-08" db="EMBL/GenBank/DDBJ databases">
        <title>Sequencing the genomes of 1000 actinobacteria strains.</title>
        <authorList>
            <person name="Klenk H.-P."/>
        </authorList>
    </citation>
    <scope>NUCLEOTIDE SEQUENCE [LARGE SCALE GENOMIC DNA]</scope>
    <source>
        <strain evidence="1 2">DSM 16678</strain>
    </source>
</reference>
<dbReference type="RefSeq" id="WP_181428892.1">
    <property type="nucleotide sequence ID" value="NZ_JACIBU010000002.1"/>
</dbReference>
<name>A0A839YFR6_9ACTN</name>
<proteinExistence type="predicted"/>
<organism evidence="1 2">
    <name type="scientific">Modestobacter versicolor</name>
    <dbReference type="NCBI Taxonomy" id="429133"/>
    <lineage>
        <taxon>Bacteria</taxon>
        <taxon>Bacillati</taxon>
        <taxon>Actinomycetota</taxon>
        <taxon>Actinomycetes</taxon>
        <taxon>Geodermatophilales</taxon>
        <taxon>Geodermatophilaceae</taxon>
        <taxon>Modestobacter</taxon>
    </lineage>
</organism>
<dbReference type="Proteomes" id="UP000580718">
    <property type="component" value="Unassembled WGS sequence"/>
</dbReference>
<gene>
    <name evidence="1" type="ORF">FHX36_004422</name>
</gene>